<dbReference type="InterPro" id="IPR024523">
    <property type="entry name" value="DUF3793"/>
</dbReference>
<dbReference type="AlphaFoldDB" id="A0AB35II04"/>
<dbReference type="EMBL" id="JAQLKE010000004">
    <property type="protein sequence ID" value="MDB7082855.1"/>
    <property type="molecule type" value="Genomic_DNA"/>
</dbReference>
<comment type="caution">
    <text evidence="1">The sequence shown here is derived from an EMBL/GenBank/DDBJ whole genome shotgun (WGS) entry which is preliminary data.</text>
</comment>
<name>A0AB35II04_9FIRM</name>
<protein>
    <submittedName>
        <fullName evidence="1">DUF3793 family protein</fullName>
    </submittedName>
</protein>
<proteinExistence type="predicted"/>
<accession>A0AB35II04</accession>
<organism evidence="1 2">
    <name type="scientific">Thomasclavelia ramosa</name>
    <dbReference type="NCBI Taxonomy" id="1547"/>
    <lineage>
        <taxon>Bacteria</taxon>
        <taxon>Bacillati</taxon>
        <taxon>Bacillota</taxon>
        <taxon>Erysipelotrichia</taxon>
        <taxon>Erysipelotrichales</taxon>
        <taxon>Coprobacillaceae</taxon>
        <taxon>Thomasclavelia</taxon>
    </lineage>
</organism>
<dbReference type="RefSeq" id="WP_003538648.1">
    <property type="nucleotide sequence ID" value="NZ_AP031443.1"/>
</dbReference>
<dbReference type="Pfam" id="PF12672">
    <property type="entry name" value="DUF3793"/>
    <property type="match status" value="1"/>
</dbReference>
<gene>
    <name evidence="1" type="ORF">PM738_03500</name>
</gene>
<dbReference type="Proteomes" id="UP001211987">
    <property type="component" value="Unassembled WGS sequence"/>
</dbReference>
<dbReference type="GeneID" id="64196745"/>
<evidence type="ECO:0000313" key="2">
    <source>
        <dbReference type="Proteomes" id="UP001211987"/>
    </source>
</evidence>
<evidence type="ECO:0000313" key="1">
    <source>
        <dbReference type="EMBL" id="MDB7082855.1"/>
    </source>
</evidence>
<reference evidence="1" key="1">
    <citation type="submission" date="2023-01" db="EMBL/GenBank/DDBJ databases">
        <title>Human gut microbiome strain richness.</title>
        <authorList>
            <person name="Chen-Liaw A."/>
        </authorList>
    </citation>
    <scope>NUCLEOTIDE SEQUENCE</scope>
    <source>
        <strain evidence="1">1001217st2_G6_1001217B_191108</strain>
    </source>
</reference>
<sequence>MPSTALLFESKLVTFCSPTLLKMKAGNIFNISNEFNELEECLNYYNQLCNQRGIYISIIHENNNSKMIYVYQKEKLNNLFNNHKFRAVLNNYHYPYQDIDSLINWLKIRMNSSEFPHEIGLFLGYPLTDVKGFINGADYKYIGYWKVYSHVPQTLCTFDRYKKCTQELKRRFCQGERIEQLLAHV</sequence>